<dbReference type="AlphaFoldDB" id="A0A271LU57"/>
<dbReference type="Proteomes" id="UP000216442">
    <property type="component" value="Unassembled WGS sequence"/>
</dbReference>
<keyword evidence="2" id="KW-1185">Reference proteome</keyword>
<evidence type="ECO:0000313" key="1">
    <source>
        <dbReference type="EMBL" id="PAQ11599.1"/>
    </source>
</evidence>
<evidence type="ECO:0000313" key="2">
    <source>
        <dbReference type="Proteomes" id="UP000216442"/>
    </source>
</evidence>
<comment type="caution">
    <text evidence="1">The sequence shown here is derived from an EMBL/GenBank/DDBJ whole genome shotgun (WGS) entry which is preliminary data.</text>
</comment>
<reference evidence="1 2" key="1">
    <citation type="submission" date="2017-08" db="EMBL/GenBank/DDBJ databases">
        <title>Mesorhizobium wenxinae sp. nov., a novel rhizobial species isolated from root nodules of chickpea (Cicer arietinum L.).</title>
        <authorList>
            <person name="Zhang J."/>
        </authorList>
    </citation>
    <scope>NUCLEOTIDE SEQUENCE [LARGE SCALE GENOMIC DNA]</scope>
    <source>
        <strain evidence="1 2">SDW018</strain>
    </source>
</reference>
<organism evidence="1 2">
    <name type="scientific">Mesorhizobium temperatum</name>
    <dbReference type="NCBI Taxonomy" id="241416"/>
    <lineage>
        <taxon>Bacteria</taxon>
        <taxon>Pseudomonadati</taxon>
        <taxon>Pseudomonadota</taxon>
        <taxon>Alphaproteobacteria</taxon>
        <taxon>Hyphomicrobiales</taxon>
        <taxon>Phyllobacteriaceae</taxon>
        <taxon>Mesorhizobium</taxon>
    </lineage>
</organism>
<dbReference type="EMBL" id="NPKJ01000018">
    <property type="protein sequence ID" value="PAQ11599.1"/>
    <property type="molecule type" value="Genomic_DNA"/>
</dbReference>
<gene>
    <name evidence="1" type="ORF">CIT26_03880</name>
</gene>
<proteinExistence type="predicted"/>
<name>A0A271LU57_9HYPH</name>
<protein>
    <submittedName>
        <fullName evidence="1">Uncharacterized protein</fullName>
    </submittedName>
</protein>
<sequence length="79" mass="8749">MTAIVHGLTTLITIKAEEILHFDCGVEFSHSEVYKPKFKPRDAARAPPALTKPASHVLFAQIFGPGHHALPQSNIRTYQ</sequence>
<accession>A0A271LU57</accession>